<feature type="non-terminal residue" evidence="1">
    <location>
        <position position="1"/>
    </location>
</feature>
<evidence type="ECO:0000313" key="2">
    <source>
        <dbReference type="Proteomes" id="UP001215280"/>
    </source>
</evidence>
<dbReference type="EMBL" id="JARJLG010000261">
    <property type="protein sequence ID" value="KAJ7722124.1"/>
    <property type="molecule type" value="Genomic_DNA"/>
</dbReference>
<keyword evidence="2" id="KW-1185">Reference proteome</keyword>
<reference evidence="1" key="1">
    <citation type="submission" date="2023-03" db="EMBL/GenBank/DDBJ databases">
        <title>Massive genome expansion in bonnet fungi (Mycena s.s.) driven by repeated elements and novel gene families across ecological guilds.</title>
        <authorList>
            <consortium name="Lawrence Berkeley National Laboratory"/>
            <person name="Harder C.B."/>
            <person name="Miyauchi S."/>
            <person name="Viragh M."/>
            <person name="Kuo A."/>
            <person name="Thoen E."/>
            <person name="Andreopoulos B."/>
            <person name="Lu D."/>
            <person name="Skrede I."/>
            <person name="Drula E."/>
            <person name="Henrissat B."/>
            <person name="Morin E."/>
            <person name="Kohler A."/>
            <person name="Barry K."/>
            <person name="LaButti K."/>
            <person name="Morin E."/>
            <person name="Salamov A."/>
            <person name="Lipzen A."/>
            <person name="Mereny Z."/>
            <person name="Hegedus B."/>
            <person name="Baldrian P."/>
            <person name="Stursova M."/>
            <person name="Weitz H."/>
            <person name="Taylor A."/>
            <person name="Grigoriev I.V."/>
            <person name="Nagy L.G."/>
            <person name="Martin F."/>
            <person name="Kauserud H."/>
        </authorList>
    </citation>
    <scope>NUCLEOTIDE SEQUENCE</scope>
    <source>
        <strain evidence="1">CBHHK188m</strain>
    </source>
</reference>
<dbReference type="AlphaFoldDB" id="A0AAD7HJH0"/>
<evidence type="ECO:0000313" key="1">
    <source>
        <dbReference type="EMBL" id="KAJ7722124.1"/>
    </source>
</evidence>
<proteinExistence type="predicted"/>
<comment type="caution">
    <text evidence="1">The sequence shown here is derived from an EMBL/GenBank/DDBJ whole genome shotgun (WGS) entry which is preliminary data.</text>
</comment>
<organism evidence="1 2">
    <name type="scientific">Mycena maculata</name>
    <dbReference type="NCBI Taxonomy" id="230809"/>
    <lineage>
        <taxon>Eukaryota</taxon>
        <taxon>Fungi</taxon>
        <taxon>Dikarya</taxon>
        <taxon>Basidiomycota</taxon>
        <taxon>Agaricomycotina</taxon>
        <taxon>Agaricomycetes</taxon>
        <taxon>Agaricomycetidae</taxon>
        <taxon>Agaricales</taxon>
        <taxon>Marasmiineae</taxon>
        <taxon>Mycenaceae</taxon>
        <taxon>Mycena</taxon>
    </lineage>
</organism>
<sequence length="281" mass="32569">MEAESNSVVESFDDSASHISNISIGSDSSSCSPQEADFIDGEDWVKFDEELDSDIPKTLEEMQQELDEMVFPEEEQTLWEIRNNILTDADRDNVRAFKLQLASGMSRSAFAQMRYAFRHQLEISSHWVMIHRIAILARVQPDWYNCCPHSCLAYTGHYADLTHCCFCAEPRFTPTNKPRRLFCYLPVIPRLQAFFSNPKKIDSLLYRHNYKHRPDEISDVFDGLHYRNLCRTKVTVDGRELPHCYFSGKYDVALGICLDSYLLFDRKRKGPSATPILLKNY</sequence>
<accession>A0AAD7HJH0</accession>
<dbReference type="Proteomes" id="UP001215280">
    <property type="component" value="Unassembled WGS sequence"/>
</dbReference>
<protein>
    <submittedName>
        <fullName evidence="1">Uncharacterized protein</fullName>
    </submittedName>
</protein>
<name>A0AAD7HJH0_9AGAR</name>
<gene>
    <name evidence="1" type="ORF">DFH07DRAFT_898045</name>
</gene>